<sequence>MIPSEAFLSHSSQDHEFISKLVNELRRHGIPLWYSKTNIIGAQQWHDEIGSALRRCDWFLVVLSTNSVKSMWVKRELIFALQQKRFENRIVPILYESCDFESFSWVLPSFQIIDFREDFTEGCRNLLRLWGLGYQLNP</sequence>
<protein>
    <submittedName>
        <fullName evidence="2">TIR protein</fullName>
    </submittedName>
</protein>
<evidence type="ECO:0000259" key="1">
    <source>
        <dbReference type="PROSITE" id="PS50104"/>
    </source>
</evidence>
<reference evidence="3" key="1">
    <citation type="journal article" date="2011" name="MBio">
        <title>Novel metabolic attributes of the genus Cyanothece, comprising a group of unicellular nitrogen-fixing Cyanobacteria.</title>
        <authorList>
            <person name="Bandyopadhyay A."/>
            <person name="Elvitigala T."/>
            <person name="Welsh E."/>
            <person name="Stockel J."/>
            <person name="Liberton M."/>
            <person name="Min H."/>
            <person name="Sherman L.A."/>
            <person name="Pakrasi H.B."/>
        </authorList>
    </citation>
    <scope>NUCLEOTIDE SEQUENCE [LARGE SCALE GENOMIC DNA]</scope>
    <source>
        <strain evidence="3">PCC 7424</strain>
    </source>
</reference>
<name>B7K6V7_GLOC7</name>
<dbReference type="SMART" id="SM00255">
    <property type="entry name" value="TIR"/>
    <property type="match status" value="1"/>
</dbReference>
<organism evidence="2 3">
    <name type="scientific">Gloeothece citriformis (strain PCC 7424)</name>
    <name type="common">Cyanothece sp. (strain PCC 7424)</name>
    <dbReference type="NCBI Taxonomy" id="65393"/>
    <lineage>
        <taxon>Bacteria</taxon>
        <taxon>Bacillati</taxon>
        <taxon>Cyanobacteriota</taxon>
        <taxon>Cyanophyceae</taxon>
        <taxon>Oscillatoriophycideae</taxon>
        <taxon>Chroococcales</taxon>
        <taxon>Aphanothecaceae</taxon>
        <taxon>Gloeothece</taxon>
        <taxon>Gloeothece citriformis</taxon>
    </lineage>
</organism>
<dbReference type="EMBL" id="CP001291">
    <property type="protein sequence ID" value="ACK72656.1"/>
    <property type="molecule type" value="Genomic_DNA"/>
</dbReference>
<dbReference type="Gene3D" id="3.40.50.10140">
    <property type="entry name" value="Toll/interleukin-1 receptor homology (TIR) domain"/>
    <property type="match status" value="1"/>
</dbReference>
<dbReference type="RefSeq" id="WP_015956241.1">
    <property type="nucleotide sequence ID" value="NC_011729.1"/>
</dbReference>
<feature type="domain" description="TIR" evidence="1">
    <location>
        <begin position="2"/>
        <end position="127"/>
    </location>
</feature>
<dbReference type="GO" id="GO:0007165">
    <property type="term" value="P:signal transduction"/>
    <property type="evidence" value="ECO:0007669"/>
    <property type="project" value="InterPro"/>
</dbReference>
<dbReference type="AlphaFoldDB" id="B7K6V7"/>
<gene>
    <name evidence="2" type="ordered locus">PCC7424_4288</name>
</gene>
<dbReference type="SUPFAM" id="SSF52200">
    <property type="entry name" value="Toll/Interleukin receptor TIR domain"/>
    <property type="match status" value="1"/>
</dbReference>
<proteinExistence type="predicted"/>
<dbReference type="eggNOG" id="COG1716">
    <property type="taxonomic scope" value="Bacteria"/>
</dbReference>
<dbReference type="HOGENOM" id="CLU_1862875_0_0_3"/>
<accession>B7K6V7</accession>
<dbReference type="STRING" id="65393.PCC7424_4288"/>
<dbReference type="KEGG" id="cyc:PCC7424_4288"/>
<dbReference type="Pfam" id="PF13676">
    <property type="entry name" value="TIR_2"/>
    <property type="match status" value="1"/>
</dbReference>
<dbReference type="InterPro" id="IPR000157">
    <property type="entry name" value="TIR_dom"/>
</dbReference>
<keyword evidence="3" id="KW-1185">Reference proteome</keyword>
<evidence type="ECO:0000313" key="3">
    <source>
        <dbReference type="Proteomes" id="UP000002384"/>
    </source>
</evidence>
<dbReference type="OrthoDB" id="8435646at2"/>
<dbReference type="InterPro" id="IPR035897">
    <property type="entry name" value="Toll_tir_struct_dom_sf"/>
</dbReference>
<dbReference type="PROSITE" id="PS50104">
    <property type="entry name" value="TIR"/>
    <property type="match status" value="1"/>
</dbReference>
<evidence type="ECO:0000313" key="2">
    <source>
        <dbReference type="EMBL" id="ACK72656.1"/>
    </source>
</evidence>
<dbReference type="Proteomes" id="UP000002384">
    <property type="component" value="Chromosome"/>
</dbReference>